<dbReference type="KEGG" id="daq:DAQ1742_02576"/>
<dbReference type="EMBL" id="LT615367">
    <property type="protein sequence ID" value="SLM63454.1"/>
    <property type="molecule type" value="Genomic_DNA"/>
</dbReference>
<feature type="region of interest" description="Disordered" evidence="1">
    <location>
        <begin position="1"/>
        <end position="24"/>
    </location>
</feature>
<proteinExistence type="predicted"/>
<keyword evidence="3" id="KW-1185">Reference proteome</keyword>
<gene>
    <name evidence="2" type="ORF">DAQ1742_02576</name>
</gene>
<evidence type="ECO:0000313" key="2">
    <source>
        <dbReference type="EMBL" id="SLM63454.1"/>
    </source>
</evidence>
<organism evidence="2 3">
    <name type="scientific">Dickeya aquatica</name>
    <dbReference type="NCBI Taxonomy" id="1401087"/>
    <lineage>
        <taxon>Bacteria</taxon>
        <taxon>Pseudomonadati</taxon>
        <taxon>Pseudomonadota</taxon>
        <taxon>Gammaproteobacteria</taxon>
        <taxon>Enterobacterales</taxon>
        <taxon>Pectobacteriaceae</taxon>
        <taxon>Dickeya</taxon>
    </lineage>
</organism>
<evidence type="ECO:0000313" key="3">
    <source>
        <dbReference type="Proteomes" id="UP000294820"/>
    </source>
</evidence>
<reference evidence="2 3" key="1">
    <citation type="submission" date="2016-09" db="EMBL/GenBank/DDBJ databases">
        <authorList>
            <person name="Reverchon S."/>
            <person name="Nasser W."/>
            <person name="Leonard S."/>
            <person name="Brochier C."/>
            <person name="Duprey A."/>
        </authorList>
    </citation>
    <scope>NUCLEOTIDE SEQUENCE [LARGE SCALE GENOMIC DNA]</scope>
    <source>
        <strain evidence="2 3">174/2</strain>
    </source>
</reference>
<protein>
    <submittedName>
        <fullName evidence="2">Uncharacterized protein</fullName>
    </submittedName>
</protein>
<dbReference type="Proteomes" id="UP000294820">
    <property type="component" value="Chromosome 1"/>
</dbReference>
<sequence>MVMPAQVTENQQKRPDTKIHRRPTSIRGFSYRRLSSDKTLFVYIPPCSWHKKPRRAAGKDGQRKSKNA</sequence>
<dbReference type="AlphaFoldDB" id="A0A375ABG7"/>
<evidence type="ECO:0000256" key="1">
    <source>
        <dbReference type="SAM" id="MobiDB-lite"/>
    </source>
</evidence>
<name>A0A375ABG7_9GAMM</name>
<accession>A0A375ABG7</accession>